<dbReference type="Proteomes" id="UP001207742">
    <property type="component" value="Unassembled WGS sequence"/>
</dbReference>
<evidence type="ECO:0000313" key="3">
    <source>
        <dbReference type="Proteomes" id="UP001207742"/>
    </source>
</evidence>
<dbReference type="Pfam" id="PF00756">
    <property type="entry name" value="Esterase"/>
    <property type="match status" value="1"/>
</dbReference>
<dbReference type="InterPro" id="IPR000801">
    <property type="entry name" value="Esterase-like"/>
</dbReference>
<gene>
    <name evidence="2" type="ORF">OL497_16405</name>
</gene>
<dbReference type="Gene3D" id="3.40.50.1820">
    <property type="entry name" value="alpha/beta hydrolase"/>
    <property type="match status" value="1"/>
</dbReference>
<sequence length="352" mass="40025">MKRLLSLLLLISGYAQSQHKGTIQTDTVVSIALAHNITHENVNRPVTIYLPPSYARSDKRYPVLYLLHGIGDDHQNFVDNNGRFNTIQELMDTAIAVHRMPEMIIVMPNEKTNRYGSFYTNSAATGNWEDFTVQELVAYIDTRYRTIAQAASRAIAGHSMGGYGAILLAMKHPDVFGTTYGMNSAFIGPCGEFNTNNPQMKAFVLAKTVQDYDTLFARKQYVAVGTLTVAQAFSPNLSRPPLYIDKPFKMQGHRLVINPPVYQQWLRHDVVRLVKKYRANLLKLRGLKFDTGIADEYQFIPLNNLAFSRQLTAFRIPHIYEAYNGDHRNRLWGLEGRIYTEVFPFIAAHIAY</sequence>
<feature type="chain" id="PRO_5047019078" evidence="1">
    <location>
        <begin position="18"/>
        <end position="352"/>
    </location>
</feature>
<keyword evidence="1" id="KW-0732">Signal</keyword>
<dbReference type="PANTHER" id="PTHR48098">
    <property type="entry name" value="ENTEROCHELIN ESTERASE-RELATED"/>
    <property type="match status" value="1"/>
</dbReference>
<protein>
    <submittedName>
        <fullName evidence="2">Alpha/beta hydrolase-fold protein</fullName>
    </submittedName>
</protein>
<dbReference type="EMBL" id="JAPDNS010000002">
    <property type="protein sequence ID" value="MCW3485493.1"/>
    <property type="molecule type" value="Genomic_DNA"/>
</dbReference>
<keyword evidence="2" id="KW-0378">Hydrolase</keyword>
<feature type="signal peptide" evidence="1">
    <location>
        <begin position="1"/>
        <end position="17"/>
    </location>
</feature>
<evidence type="ECO:0000256" key="1">
    <source>
        <dbReference type="SAM" id="SignalP"/>
    </source>
</evidence>
<dbReference type="SUPFAM" id="SSF53474">
    <property type="entry name" value="alpha/beta-Hydrolases"/>
    <property type="match status" value="1"/>
</dbReference>
<organism evidence="2 3">
    <name type="scientific">Chitinophaga nivalis</name>
    <dbReference type="NCBI Taxonomy" id="2991709"/>
    <lineage>
        <taxon>Bacteria</taxon>
        <taxon>Pseudomonadati</taxon>
        <taxon>Bacteroidota</taxon>
        <taxon>Chitinophagia</taxon>
        <taxon>Chitinophagales</taxon>
        <taxon>Chitinophagaceae</taxon>
        <taxon>Chitinophaga</taxon>
    </lineage>
</organism>
<dbReference type="PANTHER" id="PTHR48098:SF1">
    <property type="entry name" value="DIACYLGLYCEROL ACYLTRANSFERASE_MYCOLYLTRANSFERASE AG85A"/>
    <property type="match status" value="1"/>
</dbReference>
<accession>A0ABT3IND6</accession>
<keyword evidence="3" id="KW-1185">Reference proteome</keyword>
<comment type="caution">
    <text evidence="2">The sequence shown here is derived from an EMBL/GenBank/DDBJ whole genome shotgun (WGS) entry which is preliminary data.</text>
</comment>
<name>A0ABT3IND6_9BACT</name>
<reference evidence="2 3" key="1">
    <citation type="submission" date="2022-10" db="EMBL/GenBank/DDBJ databases">
        <title>Chitinophaga nivalis PC15 sp. nov., isolated from Pyeongchang county, South Korea.</title>
        <authorList>
            <person name="Trinh H.N."/>
        </authorList>
    </citation>
    <scope>NUCLEOTIDE SEQUENCE [LARGE SCALE GENOMIC DNA]</scope>
    <source>
        <strain evidence="2 3">PC14</strain>
    </source>
</reference>
<evidence type="ECO:0000313" key="2">
    <source>
        <dbReference type="EMBL" id="MCW3485493.1"/>
    </source>
</evidence>
<dbReference type="GO" id="GO:0016787">
    <property type="term" value="F:hydrolase activity"/>
    <property type="evidence" value="ECO:0007669"/>
    <property type="project" value="UniProtKB-KW"/>
</dbReference>
<dbReference type="InterPro" id="IPR029058">
    <property type="entry name" value="AB_hydrolase_fold"/>
</dbReference>
<proteinExistence type="predicted"/>
<dbReference type="RefSeq" id="WP_264731970.1">
    <property type="nucleotide sequence ID" value="NZ_JAPDNR010000001.1"/>
</dbReference>
<dbReference type="InterPro" id="IPR050583">
    <property type="entry name" value="Mycobacterial_A85_antigen"/>
</dbReference>